<proteinExistence type="predicted"/>
<feature type="region of interest" description="Disordered" evidence="1">
    <location>
        <begin position="167"/>
        <end position="199"/>
    </location>
</feature>
<evidence type="ECO:0008006" key="6">
    <source>
        <dbReference type="Google" id="ProtNLM"/>
    </source>
</evidence>
<dbReference type="InterPro" id="IPR038986">
    <property type="entry name" value="Clr2"/>
</dbReference>
<dbReference type="GO" id="GO:0031934">
    <property type="term" value="C:mating-type region heterochromatin"/>
    <property type="evidence" value="ECO:0007669"/>
    <property type="project" value="TreeGrafter"/>
</dbReference>
<dbReference type="AlphaFoldDB" id="A0A0C3QME6"/>
<dbReference type="GO" id="GO:0030466">
    <property type="term" value="P:silent mating-type cassette heterochromatin formation"/>
    <property type="evidence" value="ECO:0007669"/>
    <property type="project" value="TreeGrafter"/>
</dbReference>
<dbReference type="InterPro" id="IPR018839">
    <property type="entry name" value="Tscrpt-silencing_Clr2_C"/>
</dbReference>
<dbReference type="PANTHER" id="PTHR38046">
    <property type="entry name" value="CRYPTIC LOCI REGULATOR 2"/>
    <property type="match status" value="1"/>
</dbReference>
<feature type="domain" description="Cryptic loci regulator 2 N-terminal" evidence="3">
    <location>
        <begin position="84"/>
        <end position="152"/>
    </location>
</feature>
<feature type="domain" description="Cryptic loci regulator 2 C-terminal" evidence="2">
    <location>
        <begin position="418"/>
        <end position="451"/>
    </location>
</feature>
<dbReference type="Proteomes" id="UP000054248">
    <property type="component" value="Unassembled WGS sequence"/>
</dbReference>
<dbReference type="GO" id="GO:0070824">
    <property type="term" value="C:SHREC complex"/>
    <property type="evidence" value="ECO:0007669"/>
    <property type="project" value="InterPro"/>
</dbReference>
<dbReference type="STRING" id="1051891.A0A0C3QME6"/>
<protein>
    <recommendedName>
        <fullName evidence="6">Cryptic loci regulator 2 N-terminal domain-containing protein</fullName>
    </recommendedName>
</protein>
<evidence type="ECO:0000256" key="1">
    <source>
        <dbReference type="SAM" id="MobiDB-lite"/>
    </source>
</evidence>
<evidence type="ECO:0000313" key="4">
    <source>
        <dbReference type="EMBL" id="KIO34125.1"/>
    </source>
</evidence>
<dbReference type="HOGENOM" id="CLU_013221_1_0_1"/>
<dbReference type="Pfam" id="PF10383">
    <property type="entry name" value="Clr2"/>
    <property type="match status" value="1"/>
</dbReference>
<name>A0A0C3QME6_9AGAM</name>
<accession>A0A0C3QME6</accession>
<reference evidence="5" key="2">
    <citation type="submission" date="2015-01" db="EMBL/GenBank/DDBJ databases">
        <title>Evolutionary Origins and Diversification of the Mycorrhizal Mutualists.</title>
        <authorList>
            <consortium name="DOE Joint Genome Institute"/>
            <consortium name="Mycorrhizal Genomics Consortium"/>
            <person name="Kohler A."/>
            <person name="Kuo A."/>
            <person name="Nagy L.G."/>
            <person name="Floudas D."/>
            <person name="Copeland A."/>
            <person name="Barry K.W."/>
            <person name="Cichocki N."/>
            <person name="Veneault-Fourrey C."/>
            <person name="LaButti K."/>
            <person name="Lindquist E.A."/>
            <person name="Lipzen A."/>
            <person name="Lundell T."/>
            <person name="Morin E."/>
            <person name="Murat C."/>
            <person name="Riley R."/>
            <person name="Ohm R."/>
            <person name="Sun H."/>
            <person name="Tunlid A."/>
            <person name="Henrissat B."/>
            <person name="Grigoriev I.V."/>
            <person name="Hibbett D.S."/>
            <person name="Martin F."/>
        </authorList>
    </citation>
    <scope>NUCLEOTIDE SEQUENCE [LARGE SCALE GENOMIC DNA]</scope>
    <source>
        <strain evidence="5">MUT 4182</strain>
    </source>
</reference>
<keyword evidence="5" id="KW-1185">Reference proteome</keyword>
<gene>
    <name evidence="4" type="ORF">M407DRAFT_17035</name>
</gene>
<evidence type="ECO:0000313" key="5">
    <source>
        <dbReference type="Proteomes" id="UP000054248"/>
    </source>
</evidence>
<dbReference type="InterPro" id="IPR031915">
    <property type="entry name" value="Clr2_N"/>
</dbReference>
<organism evidence="4 5">
    <name type="scientific">Tulasnella calospora MUT 4182</name>
    <dbReference type="NCBI Taxonomy" id="1051891"/>
    <lineage>
        <taxon>Eukaryota</taxon>
        <taxon>Fungi</taxon>
        <taxon>Dikarya</taxon>
        <taxon>Basidiomycota</taxon>
        <taxon>Agaricomycotina</taxon>
        <taxon>Agaricomycetes</taxon>
        <taxon>Cantharellales</taxon>
        <taxon>Tulasnellaceae</taxon>
        <taxon>Tulasnella</taxon>
    </lineage>
</organism>
<evidence type="ECO:0000259" key="3">
    <source>
        <dbReference type="Pfam" id="PF16761"/>
    </source>
</evidence>
<reference evidence="4 5" key="1">
    <citation type="submission" date="2014-04" db="EMBL/GenBank/DDBJ databases">
        <authorList>
            <consortium name="DOE Joint Genome Institute"/>
            <person name="Kuo A."/>
            <person name="Girlanda M."/>
            <person name="Perotto S."/>
            <person name="Kohler A."/>
            <person name="Nagy L.G."/>
            <person name="Floudas D."/>
            <person name="Copeland A."/>
            <person name="Barry K.W."/>
            <person name="Cichocki N."/>
            <person name="Veneault-Fourrey C."/>
            <person name="LaButti K."/>
            <person name="Lindquist E.A."/>
            <person name="Lipzen A."/>
            <person name="Lundell T."/>
            <person name="Morin E."/>
            <person name="Murat C."/>
            <person name="Sun H."/>
            <person name="Tunlid A."/>
            <person name="Henrissat B."/>
            <person name="Grigoriev I.V."/>
            <person name="Hibbett D.S."/>
            <person name="Martin F."/>
            <person name="Nordberg H.P."/>
            <person name="Cantor M.N."/>
            <person name="Hua S.X."/>
        </authorList>
    </citation>
    <scope>NUCLEOTIDE SEQUENCE [LARGE SCALE GENOMIC DNA]</scope>
    <source>
        <strain evidence="4 5">MUT 4182</strain>
    </source>
</reference>
<dbReference type="PANTHER" id="PTHR38046:SF1">
    <property type="entry name" value="CRYPTIC LOCI REGULATOR 2"/>
    <property type="match status" value="1"/>
</dbReference>
<evidence type="ECO:0000259" key="2">
    <source>
        <dbReference type="Pfam" id="PF10383"/>
    </source>
</evidence>
<dbReference type="GO" id="GO:0033553">
    <property type="term" value="C:rDNA heterochromatin"/>
    <property type="evidence" value="ECO:0007669"/>
    <property type="project" value="TreeGrafter"/>
</dbReference>
<dbReference type="Pfam" id="PF16761">
    <property type="entry name" value="Clr2_transil"/>
    <property type="match status" value="1"/>
</dbReference>
<dbReference type="EMBL" id="KN822944">
    <property type="protein sequence ID" value="KIO34125.1"/>
    <property type="molecule type" value="Genomic_DNA"/>
</dbReference>
<sequence>MASKDSAIAYLCDMDIEDPKRLFRFSDDPARGAGLNVVTPANSPQDDMSKWHLVSREESKSRRWRGLVGTFIADNLGLDISKAWHVYDWPPGYSLWRKVRVGSGSLTPRYDFYLYGFGSKKTFNSPFEFAFHAMWLYDDDFHALGPAACECNLHTGQKQGVINERWLNKKTATRRKPRPTPSAGDPAAYPQNTSAGPPDKFRLFSWTSVKNRLPEKKTGRIYAMAAERHADLTCGGYFRPGEVVWVSIPCLIPESREPKSVDEVIEFWPALLKGRHVTKHVEPHTPGTPFKTTESFRYEVQLLAVGISHTIEENQILSWQAYQLPRVVREQTLKPRMPVEVSPHLLELENFRPLPIQLSKRLHNLPPGYDKRTEISRTFENALGPLAVALSHAKIISRQYCPEYPYRDSRQFGAPELYQGVWWGPEHIWVDDLVRLVLTRSELVELDLSAGLLESSSGAGERGLFGQIVEIMWDSAKSMACFSARLYELSSESDMEIVEENAVPPAPSNLSIPADYHSDPQQHLPKPPSSFRFRLITAPERLIYLPLQAIAGRYDPLVCGAEGQRDLLQRILNPRNLSAFKANQLENAETVAALKRVLGLAGLGPGEWNMVDPGKWVQGRLKGVTDAEKEAKQKYYDRWCALKQELAFEERRQKRAVVEIE</sequence>
<dbReference type="OrthoDB" id="2421327at2759"/>